<name>A0A8H9L2T3_9MICO</name>
<keyword evidence="2" id="KW-1185">Reference proteome</keyword>
<evidence type="ECO:0008006" key="3">
    <source>
        <dbReference type="Google" id="ProtNLM"/>
    </source>
</evidence>
<comment type="caution">
    <text evidence="1">The sequence shown here is derived from an EMBL/GenBank/DDBJ whole genome shotgun (WGS) entry which is preliminary data.</text>
</comment>
<evidence type="ECO:0000313" key="1">
    <source>
        <dbReference type="EMBL" id="GGM14234.1"/>
    </source>
</evidence>
<dbReference type="InterPro" id="IPR011256">
    <property type="entry name" value="Reg_factor_effector_dom_sf"/>
</dbReference>
<sequence>MLKTQPTEHLQAADDPEHVRTPAVTYVAVLGDGAPGTDEFYRKKTLVTDIAGELNQATGSAPVEEIQYWYPEGSRSVEIADFYSVNPVPSLLYRVLSQVPAGTTQRDVDAARTRAASTADTASDDVTVFTIAEQDVVQVMHHGPFAEEFATLGRLGDFAQQRGLHRSGPHHEVHLDAFTRSTPQDTLRTILRDPVA</sequence>
<accession>A0A8H9L2T3</accession>
<dbReference type="Proteomes" id="UP000655589">
    <property type="component" value="Unassembled WGS sequence"/>
</dbReference>
<dbReference type="Gene3D" id="3.20.80.10">
    <property type="entry name" value="Regulatory factor, effector binding domain"/>
    <property type="match status" value="1"/>
</dbReference>
<dbReference type="AlphaFoldDB" id="A0A8H9L2T3"/>
<reference evidence="1" key="2">
    <citation type="submission" date="2020-09" db="EMBL/GenBank/DDBJ databases">
        <authorList>
            <person name="Sun Q."/>
            <person name="Ohkuma M."/>
        </authorList>
    </citation>
    <scope>NUCLEOTIDE SEQUENCE</scope>
    <source>
        <strain evidence="1">JCM 3051</strain>
    </source>
</reference>
<reference evidence="1" key="1">
    <citation type="journal article" date="2014" name="Int. J. Syst. Evol. Microbiol.">
        <title>Complete genome sequence of Corynebacterium casei LMG S-19264T (=DSM 44701T), isolated from a smear-ripened cheese.</title>
        <authorList>
            <consortium name="US DOE Joint Genome Institute (JGI-PGF)"/>
            <person name="Walter F."/>
            <person name="Albersmeier A."/>
            <person name="Kalinowski J."/>
            <person name="Ruckert C."/>
        </authorList>
    </citation>
    <scope>NUCLEOTIDE SEQUENCE</scope>
    <source>
        <strain evidence="1">JCM 3051</strain>
    </source>
</reference>
<dbReference type="RefSeq" id="WP_171104768.1">
    <property type="nucleotide sequence ID" value="NZ_BMPT01000002.1"/>
</dbReference>
<organism evidence="1 2">
    <name type="scientific">Promicromonospora citrea</name>
    <dbReference type="NCBI Taxonomy" id="43677"/>
    <lineage>
        <taxon>Bacteria</taxon>
        <taxon>Bacillati</taxon>
        <taxon>Actinomycetota</taxon>
        <taxon>Actinomycetes</taxon>
        <taxon>Micrococcales</taxon>
        <taxon>Promicromonosporaceae</taxon>
        <taxon>Promicromonospora</taxon>
    </lineage>
</organism>
<gene>
    <name evidence="1" type="ORF">GCM10010102_07180</name>
</gene>
<dbReference type="EMBL" id="BMPT01000002">
    <property type="protein sequence ID" value="GGM14234.1"/>
    <property type="molecule type" value="Genomic_DNA"/>
</dbReference>
<proteinExistence type="predicted"/>
<evidence type="ECO:0000313" key="2">
    <source>
        <dbReference type="Proteomes" id="UP000655589"/>
    </source>
</evidence>
<protein>
    <recommendedName>
        <fullName evidence="3">GyrI-like small molecule binding domain-containing protein</fullName>
    </recommendedName>
</protein>